<proteinExistence type="predicted"/>
<evidence type="ECO:0000313" key="6">
    <source>
        <dbReference type="Proteomes" id="UP000610124"/>
    </source>
</evidence>
<dbReference type="Proteomes" id="UP000610124">
    <property type="component" value="Unassembled WGS sequence"/>
</dbReference>
<reference evidence="5" key="2">
    <citation type="submission" date="2020-09" db="EMBL/GenBank/DDBJ databases">
        <authorList>
            <person name="Sun Q."/>
            <person name="Ohkuma M."/>
        </authorList>
    </citation>
    <scope>NUCLEOTIDE SEQUENCE</scope>
    <source>
        <strain evidence="5">JCM 4434</strain>
    </source>
</reference>
<dbReference type="EMBL" id="BMUB01000004">
    <property type="protein sequence ID" value="GGU70606.1"/>
    <property type="molecule type" value="Genomic_DNA"/>
</dbReference>
<dbReference type="PANTHER" id="PTHR42756:SF1">
    <property type="entry name" value="TRANSCRIPTIONAL REPRESSOR OF EMRAB OPERON"/>
    <property type="match status" value="1"/>
</dbReference>
<dbReference type="SUPFAM" id="SSF46785">
    <property type="entry name" value="Winged helix' DNA-binding domain"/>
    <property type="match status" value="1"/>
</dbReference>
<keyword evidence="1" id="KW-0805">Transcription regulation</keyword>
<evidence type="ECO:0000313" key="5">
    <source>
        <dbReference type="EMBL" id="GGU70606.1"/>
    </source>
</evidence>
<protein>
    <submittedName>
        <fullName evidence="5">MarR family transcriptional regulator</fullName>
    </submittedName>
</protein>
<dbReference type="PROSITE" id="PS50995">
    <property type="entry name" value="HTH_MARR_2"/>
    <property type="match status" value="1"/>
</dbReference>
<dbReference type="PANTHER" id="PTHR42756">
    <property type="entry name" value="TRANSCRIPTIONAL REGULATOR, MARR"/>
    <property type="match status" value="1"/>
</dbReference>
<dbReference type="AlphaFoldDB" id="A0A8H9LQ17"/>
<evidence type="ECO:0000256" key="1">
    <source>
        <dbReference type="ARBA" id="ARBA00023015"/>
    </source>
</evidence>
<keyword evidence="2" id="KW-0238">DNA-binding</keyword>
<sequence length="186" mass="20543">MTWLTVTSSLRKLAVIAYPEPVADHLDRVVAQWGAERPDLDVSPMEVFGRLKRLFRLVDAELNRTFAEHGLDAPSFDVLATLKRSGPPYRLTPTGLMESAMVTSGAITQRLDRLEARGLVTRTRSDQDRRSRDVELTPEGHALIDRALPAHVANEHRLLAGLDEAQKAALIEAMRALLEDLGEGSG</sequence>
<evidence type="ECO:0000259" key="4">
    <source>
        <dbReference type="PROSITE" id="PS50995"/>
    </source>
</evidence>
<dbReference type="Gene3D" id="1.10.10.10">
    <property type="entry name" value="Winged helix-like DNA-binding domain superfamily/Winged helix DNA-binding domain"/>
    <property type="match status" value="1"/>
</dbReference>
<comment type="caution">
    <text evidence="5">The sequence shown here is derived from an EMBL/GenBank/DDBJ whole genome shotgun (WGS) entry which is preliminary data.</text>
</comment>
<reference evidence="5" key="1">
    <citation type="journal article" date="2014" name="Int. J. Syst. Evol. Microbiol.">
        <title>Complete genome sequence of Corynebacterium casei LMG S-19264T (=DSM 44701T), isolated from a smear-ripened cheese.</title>
        <authorList>
            <consortium name="US DOE Joint Genome Institute (JGI-PGF)"/>
            <person name="Walter F."/>
            <person name="Albersmeier A."/>
            <person name="Kalinowski J."/>
            <person name="Ruckert C."/>
        </authorList>
    </citation>
    <scope>NUCLEOTIDE SEQUENCE</scope>
    <source>
        <strain evidence="5">JCM 4434</strain>
    </source>
</reference>
<dbReference type="PRINTS" id="PR00598">
    <property type="entry name" value="HTHMARR"/>
</dbReference>
<feature type="domain" description="HTH marR-type" evidence="4">
    <location>
        <begin position="44"/>
        <end position="179"/>
    </location>
</feature>
<name>A0A8H9LQ17_KITAU</name>
<keyword evidence="3" id="KW-0804">Transcription</keyword>
<evidence type="ECO:0000256" key="3">
    <source>
        <dbReference type="ARBA" id="ARBA00023163"/>
    </source>
</evidence>
<dbReference type="SMART" id="SM00347">
    <property type="entry name" value="HTH_MARR"/>
    <property type="match status" value="1"/>
</dbReference>
<dbReference type="InterPro" id="IPR036390">
    <property type="entry name" value="WH_DNA-bd_sf"/>
</dbReference>
<organism evidence="5 6">
    <name type="scientific">Kitasatospora aureofaciens</name>
    <name type="common">Streptomyces aureofaciens</name>
    <dbReference type="NCBI Taxonomy" id="1894"/>
    <lineage>
        <taxon>Bacteria</taxon>
        <taxon>Bacillati</taxon>
        <taxon>Actinomycetota</taxon>
        <taxon>Actinomycetes</taxon>
        <taxon>Kitasatosporales</taxon>
        <taxon>Streptomycetaceae</taxon>
        <taxon>Kitasatospora</taxon>
    </lineage>
</organism>
<dbReference type="InterPro" id="IPR000835">
    <property type="entry name" value="HTH_MarR-typ"/>
</dbReference>
<dbReference type="GO" id="GO:0003700">
    <property type="term" value="F:DNA-binding transcription factor activity"/>
    <property type="evidence" value="ECO:0007669"/>
    <property type="project" value="InterPro"/>
</dbReference>
<dbReference type="Pfam" id="PF12802">
    <property type="entry name" value="MarR_2"/>
    <property type="match status" value="1"/>
</dbReference>
<dbReference type="InterPro" id="IPR036388">
    <property type="entry name" value="WH-like_DNA-bd_sf"/>
</dbReference>
<accession>A0A8H9LQ17</accession>
<dbReference type="GO" id="GO:0003677">
    <property type="term" value="F:DNA binding"/>
    <property type="evidence" value="ECO:0007669"/>
    <property type="project" value="UniProtKB-KW"/>
</dbReference>
<evidence type="ECO:0000256" key="2">
    <source>
        <dbReference type="ARBA" id="ARBA00023125"/>
    </source>
</evidence>
<gene>
    <name evidence="5" type="ORF">GCM10010502_22680</name>
</gene>